<dbReference type="GO" id="GO:0005737">
    <property type="term" value="C:cytoplasm"/>
    <property type="evidence" value="ECO:0007669"/>
    <property type="project" value="TreeGrafter"/>
</dbReference>
<name>A0A9K3KZY9_9STRA</name>
<evidence type="ECO:0000259" key="2">
    <source>
        <dbReference type="PROSITE" id="PS51203"/>
    </source>
</evidence>
<evidence type="ECO:0000256" key="1">
    <source>
        <dbReference type="SAM" id="MobiDB-lite"/>
    </source>
</evidence>
<dbReference type="InterPro" id="IPR007052">
    <property type="entry name" value="CS_dom"/>
</dbReference>
<comment type="caution">
    <text evidence="3">The sequence shown here is derived from an EMBL/GenBank/DDBJ whole genome shotgun (WGS) entry which is preliminary data.</text>
</comment>
<sequence length="245" mass="27462">MSKLSDYSKFDNLDDENDSDDNDIIISENHQNSSGVKDADSLSKPQDAILPTITAGNISNSSSIQVDPKNPNRYYFEYKGQRIYDFQQELDQVTIFVKPPPHIQKGSQIKCEITAHHLKVGLVGNEQWYLNEDTFGTVDVDESTWSLEDDDDENENGKILCIYLTKANRGTVWDAALKGNPNAEPTTSGPSSAGLTLNAFHKEQVKKDLMLQRFQEENPGFDFRGAEFNGSVPDPRNFMGGVKYD</sequence>
<gene>
    <name evidence="3" type="ORF">IV203_008233</name>
</gene>
<reference evidence="3" key="2">
    <citation type="submission" date="2021-04" db="EMBL/GenBank/DDBJ databases">
        <authorList>
            <person name="Podell S."/>
        </authorList>
    </citation>
    <scope>NUCLEOTIDE SEQUENCE</scope>
    <source>
        <strain evidence="3">Hildebrandi</strain>
    </source>
</reference>
<feature type="domain" description="CS" evidence="2">
    <location>
        <begin position="79"/>
        <end position="177"/>
    </location>
</feature>
<dbReference type="GO" id="GO:0006457">
    <property type="term" value="P:protein folding"/>
    <property type="evidence" value="ECO:0007669"/>
    <property type="project" value="TreeGrafter"/>
</dbReference>
<dbReference type="PANTHER" id="PTHR12356">
    <property type="entry name" value="NUCLEAR MOVEMENT PROTEIN NUDC"/>
    <property type="match status" value="1"/>
</dbReference>
<dbReference type="InterPro" id="IPR037898">
    <property type="entry name" value="NudC_fam"/>
</dbReference>
<organism evidence="3 4">
    <name type="scientific">Nitzschia inconspicua</name>
    <dbReference type="NCBI Taxonomy" id="303405"/>
    <lineage>
        <taxon>Eukaryota</taxon>
        <taxon>Sar</taxon>
        <taxon>Stramenopiles</taxon>
        <taxon>Ochrophyta</taxon>
        <taxon>Bacillariophyta</taxon>
        <taxon>Bacillariophyceae</taxon>
        <taxon>Bacillariophycidae</taxon>
        <taxon>Bacillariales</taxon>
        <taxon>Bacillariaceae</taxon>
        <taxon>Nitzschia</taxon>
    </lineage>
</organism>
<dbReference type="PROSITE" id="PS51203">
    <property type="entry name" value="CS"/>
    <property type="match status" value="1"/>
</dbReference>
<dbReference type="EMBL" id="JAGRRH010000017">
    <property type="protein sequence ID" value="KAG7352185.1"/>
    <property type="molecule type" value="Genomic_DNA"/>
</dbReference>
<proteinExistence type="predicted"/>
<accession>A0A9K3KZY9</accession>
<dbReference type="AlphaFoldDB" id="A0A9K3KZY9"/>
<dbReference type="CDD" id="cd06467">
    <property type="entry name" value="p23_NUDC_like"/>
    <property type="match status" value="1"/>
</dbReference>
<evidence type="ECO:0000313" key="4">
    <source>
        <dbReference type="Proteomes" id="UP000693970"/>
    </source>
</evidence>
<dbReference type="Proteomes" id="UP000693970">
    <property type="component" value="Unassembled WGS sequence"/>
</dbReference>
<evidence type="ECO:0000313" key="3">
    <source>
        <dbReference type="EMBL" id="KAG7352185.1"/>
    </source>
</evidence>
<reference evidence="3" key="1">
    <citation type="journal article" date="2021" name="Sci. Rep.">
        <title>Diploid genomic architecture of Nitzschia inconspicua, an elite biomass production diatom.</title>
        <authorList>
            <person name="Oliver A."/>
            <person name="Podell S."/>
            <person name="Pinowska A."/>
            <person name="Traller J.C."/>
            <person name="Smith S.R."/>
            <person name="McClure R."/>
            <person name="Beliaev A."/>
            <person name="Bohutskyi P."/>
            <person name="Hill E.A."/>
            <person name="Rabines A."/>
            <person name="Zheng H."/>
            <person name="Allen L.Z."/>
            <person name="Kuo A."/>
            <person name="Grigoriev I.V."/>
            <person name="Allen A.E."/>
            <person name="Hazlebeck D."/>
            <person name="Allen E.E."/>
        </authorList>
    </citation>
    <scope>NUCLEOTIDE SEQUENCE</scope>
    <source>
        <strain evidence="3">Hildebrandi</strain>
    </source>
</reference>
<protein>
    <submittedName>
        <fullName evidence="3">HSP20-like chaperone</fullName>
    </submittedName>
</protein>
<feature type="compositionally biased region" description="Acidic residues" evidence="1">
    <location>
        <begin position="13"/>
        <end position="23"/>
    </location>
</feature>
<dbReference type="PANTHER" id="PTHR12356:SF18">
    <property type="entry name" value="NUDC DOMAIN-CONTAINING PROTEIN 2"/>
    <property type="match status" value="1"/>
</dbReference>
<keyword evidence="4" id="KW-1185">Reference proteome</keyword>
<dbReference type="Pfam" id="PF04969">
    <property type="entry name" value="CS"/>
    <property type="match status" value="1"/>
</dbReference>
<feature type="region of interest" description="Disordered" evidence="1">
    <location>
        <begin position="1"/>
        <end position="43"/>
    </location>
</feature>
<dbReference type="OrthoDB" id="515366at2759"/>
<feature type="compositionally biased region" description="Basic and acidic residues" evidence="1">
    <location>
        <begin position="1"/>
        <end position="12"/>
    </location>
</feature>
<dbReference type="GO" id="GO:0051082">
    <property type="term" value="F:unfolded protein binding"/>
    <property type="evidence" value="ECO:0007669"/>
    <property type="project" value="TreeGrafter"/>
</dbReference>